<evidence type="ECO:0000259" key="9">
    <source>
        <dbReference type="PROSITE" id="PS50869"/>
    </source>
</evidence>
<evidence type="ECO:0000256" key="3">
    <source>
        <dbReference type="ARBA" id="ARBA00022692"/>
    </source>
</evidence>
<evidence type="ECO:0000256" key="6">
    <source>
        <dbReference type="ARBA" id="ARBA00023157"/>
    </source>
</evidence>
<dbReference type="GO" id="GO:0016020">
    <property type="term" value="C:membrane"/>
    <property type="evidence" value="ECO:0007669"/>
    <property type="project" value="UniProtKB-SubCell"/>
</dbReference>
<evidence type="ECO:0000256" key="7">
    <source>
        <dbReference type="ARBA" id="ARBA00023180"/>
    </source>
</evidence>
<keyword evidence="3 8" id="KW-0812">Transmembrane</keyword>
<dbReference type="Ensembl" id="ENSMMOT00000005339.1">
    <property type="protein sequence ID" value="ENSMMOP00000005245.1"/>
    <property type="gene ID" value="ENSMMOG00000004169.1"/>
</dbReference>
<keyword evidence="5 8" id="KW-0472">Membrane</keyword>
<dbReference type="SMART" id="SM01039">
    <property type="entry name" value="BRICHOS"/>
    <property type="match status" value="1"/>
</dbReference>
<keyword evidence="7" id="KW-0325">Glycoprotein</keyword>
<dbReference type="Pfam" id="PF04089">
    <property type="entry name" value="BRICHOS"/>
    <property type="match status" value="1"/>
</dbReference>
<comment type="subcellular location">
    <subcellularLocation>
        <location evidence="1">Membrane</location>
        <topology evidence="1">Single-pass membrane protein</topology>
    </subcellularLocation>
</comment>
<dbReference type="STRING" id="94237.ENSMMOP00000005245"/>
<dbReference type="PANTHER" id="PTHR14064">
    <property type="entry name" value="CHONDROMODULIN-RELATED"/>
    <property type="match status" value="1"/>
</dbReference>
<comment type="similarity">
    <text evidence="2">Belongs to the chondromodulin-1 family.</text>
</comment>
<keyword evidence="4 8" id="KW-1133">Transmembrane helix</keyword>
<dbReference type="InterPro" id="IPR043405">
    <property type="entry name" value="Chondromodulin/Tenomodulin"/>
</dbReference>
<dbReference type="Gene3D" id="3.30.390.150">
    <property type="match status" value="1"/>
</dbReference>
<evidence type="ECO:0000313" key="10">
    <source>
        <dbReference type="Ensembl" id="ENSMMOP00000005245.1"/>
    </source>
</evidence>
<feature type="domain" description="BRICHOS" evidence="9">
    <location>
        <begin position="94"/>
        <end position="189"/>
    </location>
</feature>
<evidence type="ECO:0000313" key="11">
    <source>
        <dbReference type="Proteomes" id="UP000261620"/>
    </source>
</evidence>
<proteinExistence type="inferred from homology"/>
<accession>A0A3Q4ALU7</accession>
<evidence type="ECO:0000256" key="5">
    <source>
        <dbReference type="ARBA" id="ARBA00023136"/>
    </source>
</evidence>
<dbReference type="OMA" id="TIYWIHP"/>
<dbReference type="InterPro" id="IPR007084">
    <property type="entry name" value="BRICHOS_dom"/>
</dbReference>
<name>A0A3Q4ALU7_MOLML</name>
<evidence type="ECO:0000256" key="1">
    <source>
        <dbReference type="ARBA" id="ARBA00004167"/>
    </source>
</evidence>
<keyword evidence="11" id="KW-1185">Reference proteome</keyword>
<evidence type="ECO:0000256" key="2">
    <source>
        <dbReference type="ARBA" id="ARBA00009898"/>
    </source>
</evidence>
<sequence>MEASSHASSQQNLWKDVEAGKEKKAKYSMYQRVALGLALVFLVLALCFFSLRYLWSPSVGKVYGHRYKAVLDGVETDSIMEIDPARHTEIFRMGNRSQEVLEVHDFKNGITGIRFAEHQRCYIRTQTRKLPTVAVEVNDSEHVDEAEAVDMKVDDSQVWVPAEEPIINSAFLFDSKIWEICQELPIHWIHPSLPSGESRGHTEMGNVDAPDAEVTGQRVARDVRDHLPVSDYREAGIELDNRLDELGYCCQSCRRGQRYCRRYFEPLGGFNPWPYYYQGGRVICQIVMPCNWWVARMLGRI</sequence>
<dbReference type="PANTHER" id="PTHR14064:SF3">
    <property type="entry name" value="TENOMODULIN"/>
    <property type="match status" value="1"/>
</dbReference>
<reference evidence="10" key="2">
    <citation type="submission" date="2025-09" db="UniProtKB">
        <authorList>
            <consortium name="Ensembl"/>
        </authorList>
    </citation>
    <scope>IDENTIFICATION</scope>
</reference>
<dbReference type="Proteomes" id="UP000261620">
    <property type="component" value="Unplaced"/>
</dbReference>
<evidence type="ECO:0000256" key="8">
    <source>
        <dbReference type="SAM" id="Phobius"/>
    </source>
</evidence>
<keyword evidence="6" id="KW-1015">Disulfide bond</keyword>
<dbReference type="PROSITE" id="PS50869">
    <property type="entry name" value="BRICHOS"/>
    <property type="match status" value="1"/>
</dbReference>
<dbReference type="GO" id="GO:0016525">
    <property type="term" value="P:negative regulation of angiogenesis"/>
    <property type="evidence" value="ECO:0007669"/>
    <property type="project" value="TreeGrafter"/>
</dbReference>
<evidence type="ECO:0000256" key="4">
    <source>
        <dbReference type="ARBA" id="ARBA00022989"/>
    </source>
</evidence>
<dbReference type="GO" id="GO:0001937">
    <property type="term" value="P:negative regulation of endothelial cell proliferation"/>
    <property type="evidence" value="ECO:0007669"/>
    <property type="project" value="TreeGrafter"/>
</dbReference>
<organism evidence="10 11">
    <name type="scientific">Mola mola</name>
    <name type="common">Ocean sunfish</name>
    <name type="synonym">Tetraodon mola</name>
    <dbReference type="NCBI Taxonomy" id="94237"/>
    <lineage>
        <taxon>Eukaryota</taxon>
        <taxon>Metazoa</taxon>
        <taxon>Chordata</taxon>
        <taxon>Craniata</taxon>
        <taxon>Vertebrata</taxon>
        <taxon>Euteleostomi</taxon>
        <taxon>Actinopterygii</taxon>
        <taxon>Neopterygii</taxon>
        <taxon>Teleostei</taxon>
        <taxon>Neoteleostei</taxon>
        <taxon>Acanthomorphata</taxon>
        <taxon>Eupercaria</taxon>
        <taxon>Tetraodontiformes</taxon>
        <taxon>Molidae</taxon>
        <taxon>Mola</taxon>
    </lineage>
</organism>
<reference evidence="10" key="1">
    <citation type="submission" date="2025-08" db="UniProtKB">
        <authorList>
            <consortium name="Ensembl"/>
        </authorList>
    </citation>
    <scope>IDENTIFICATION</scope>
</reference>
<protein>
    <recommendedName>
        <fullName evidence="9">BRICHOS domain-containing protein</fullName>
    </recommendedName>
</protein>
<feature type="transmembrane region" description="Helical" evidence="8">
    <location>
        <begin position="33"/>
        <end position="55"/>
    </location>
</feature>
<dbReference type="AlphaFoldDB" id="A0A3Q4ALU7"/>